<evidence type="ECO:0000313" key="2">
    <source>
        <dbReference type="EMBL" id="EGG19088.1"/>
    </source>
</evidence>
<name>F4PZ59_CACFS</name>
<reference evidence="3" key="1">
    <citation type="journal article" date="2011" name="Genome Res.">
        <title>Phylogeny-wide analysis of social amoeba genomes highlights ancient origins for complex intercellular communication.</title>
        <authorList>
            <person name="Heidel A.J."/>
            <person name="Lawal H.M."/>
            <person name="Felder M."/>
            <person name="Schilde C."/>
            <person name="Helps N.R."/>
            <person name="Tunggal B."/>
            <person name="Rivero F."/>
            <person name="John U."/>
            <person name="Schleicher M."/>
            <person name="Eichinger L."/>
            <person name="Platzer M."/>
            <person name="Noegel A.A."/>
            <person name="Schaap P."/>
            <person name="Gloeckner G."/>
        </authorList>
    </citation>
    <scope>NUCLEOTIDE SEQUENCE [LARGE SCALE GENOMIC DNA]</scope>
    <source>
        <strain evidence="3">SH3</strain>
    </source>
</reference>
<evidence type="ECO:0000256" key="1">
    <source>
        <dbReference type="SAM" id="MobiDB-lite"/>
    </source>
</evidence>
<dbReference type="RefSeq" id="XP_004366721.1">
    <property type="nucleotide sequence ID" value="XM_004366664.1"/>
</dbReference>
<dbReference type="KEGG" id="dfa:DFA_02334"/>
<dbReference type="EMBL" id="GL883016">
    <property type="protein sequence ID" value="EGG19088.1"/>
    <property type="molecule type" value="Genomic_DNA"/>
</dbReference>
<evidence type="ECO:0000313" key="3">
    <source>
        <dbReference type="Proteomes" id="UP000007797"/>
    </source>
</evidence>
<feature type="region of interest" description="Disordered" evidence="1">
    <location>
        <begin position="17"/>
        <end position="45"/>
    </location>
</feature>
<dbReference type="Proteomes" id="UP000007797">
    <property type="component" value="Unassembled WGS sequence"/>
</dbReference>
<sequence>MNHQSIYNDIIGWVDNNNNNNNNNNQNNNNNNQNNNNNNNNDDDDDDFWHNQLYRFIKISGYQQFMMTDDIAKTDVDLYTDIMDLLFRISTPHYLQHIPIILTLVVEVGQIIISKDKCQSLNNIIKWMESLKRAQNQFTFTPAVNSAFERAFNFF</sequence>
<dbReference type="AlphaFoldDB" id="F4PZ59"/>
<feature type="compositionally biased region" description="Low complexity" evidence="1">
    <location>
        <begin position="17"/>
        <end position="40"/>
    </location>
</feature>
<organism evidence="2 3">
    <name type="scientific">Cavenderia fasciculata</name>
    <name type="common">Slime mold</name>
    <name type="synonym">Dictyostelium fasciculatum</name>
    <dbReference type="NCBI Taxonomy" id="261658"/>
    <lineage>
        <taxon>Eukaryota</taxon>
        <taxon>Amoebozoa</taxon>
        <taxon>Evosea</taxon>
        <taxon>Eumycetozoa</taxon>
        <taxon>Dictyostelia</taxon>
        <taxon>Acytosteliales</taxon>
        <taxon>Cavenderiaceae</taxon>
        <taxon>Cavenderia</taxon>
    </lineage>
</organism>
<gene>
    <name evidence="2" type="ORF">DFA_02334</name>
</gene>
<proteinExistence type="predicted"/>
<dbReference type="GeneID" id="14871265"/>
<keyword evidence="3" id="KW-1185">Reference proteome</keyword>
<protein>
    <submittedName>
        <fullName evidence="2">Uncharacterized protein</fullName>
    </submittedName>
</protein>
<accession>F4PZ59</accession>